<dbReference type="AlphaFoldDB" id="A0A098E7F8"/>
<name>A0A098E7F8_9ZZZZ</name>
<gene>
    <name evidence="1" type="ORF">MSIBF_A1800001</name>
</gene>
<dbReference type="EMBL" id="CCXY01000091">
    <property type="protein sequence ID" value="CEG11948.1"/>
    <property type="molecule type" value="Genomic_DNA"/>
</dbReference>
<protein>
    <submittedName>
        <fullName evidence="1">Uncharacterized protein</fullName>
    </submittedName>
</protein>
<sequence>MEFERNISLTDLPNFYFDANNVLVIPALESNINLSVSALFGNTWNTTLSNVRMRININELFQLDPNTNFCTQINNSNVGTGINCSVFALLSGLNYIDVNFTTLKPGLFNATYKIWTRSNGIHTLTNVGNVSINFTDVNGQQRDVFQNRLYVNAMIRADLKTDKSSDLVSSLSANSTYNAHIDIVVQNNGETPAINAIISDIIPNRINITVRDEEGIWKKRYSKYYSYLPVRMDANKCNHL</sequence>
<organism evidence="1">
    <name type="scientific">groundwater metagenome</name>
    <dbReference type="NCBI Taxonomy" id="717931"/>
    <lineage>
        <taxon>unclassified sequences</taxon>
        <taxon>metagenomes</taxon>
        <taxon>ecological metagenomes</taxon>
    </lineage>
</organism>
<proteinExistence type="predicted"/>
<evidence type="ECO:0000313" key="1">
    <source>
        <dbReference type="EMBL" id="CEG11948.1"/>
    </source>
</evidence>
<reference evidence="1" key="1">
    <citation type="submission" date="2014-09" db="EMBL/GenBank/DDBJ databases">
        <authorList>
            <person name="Probst J Alexander"/>
        </authorList>
    </citation>
    <scope>NUCLEOTIDE SEQUENCE</scope>
</reference>
<accession>A0A098E7F8</accession>